<dbReference type="RefSeq" id="WP_136895904.1">
    <property type="nucleotide sequence ID" value="NZ_SWJE01000008.1"/>
</dbReference>
<evidence type="ECO:0000313" key="3">
    <source>
        <dbReference type="Proteomes" id="UP000305539"/>
    </source>
</evidence>
<evidence type="ECO:0000313" key="2">
    <source>
        <dbReference type="EMBL" id="TKC87642.1"/>
    </source>
</evidence>
<name>A0A4U1I375_9BURK</name>
<organism evidence="2 3">
    <name type="scientific">Trinickia terrae</name>
    <dbReference type="NCBI Taxonomy" id="2571161"/>
    <lineage>
        <taxon>Bacteria</taxon>
        <taxon>Pseudomonadati</taxon>
        <taxon>Pseudomonadota</taxon>
        <taxon>Betaproteobacteria</taxon>
        <taxon>Burkholderiales</taxon>
        <taxon>Burkholderiaceae</taxon>
        <taxon>Trinickia</taxon>
    </lineage>
</organism>
<sequence>MSSAFTSLIPDSTDSNGNPTSWSPEQVAALTATSMMLGGTAAGLLGQNAEAGATAAENETLNNRMLHPQEQPLAQQLAAAANAKGITNLDGSPVTAANVSNQLAQMGYSQNGTSQSGAAATVEGAIPPNDGTTWAKAGVDASTGQTIWTQVTGAPNPALQSFIIQTTNGADVPSFANTYTASPSGALSNTGSQGISIGSTAGSICPNGNCGVANGSVTLPSQQQVADGVGNVSNQLGVVSATAAAVAAANGGNPAIAEPAATFSVGTAVASYALGGVQQLLSPNVGQYATESGPIGLLTYYAGDRYPFFAPLITQVGNMLPDSKSVSDFENLITSKWNSLLGRKRQ</sequence>
<gene>
    <name evidence="2" type="ORF">FAZ69_15180</name>
</gene>
<reference evidence="2 3" key="1">
    <citation type="submission" date="2019-04" db="EMBL/GenBank/DDBJ databases">
        <title>Trinickia sp. 7GSK02, isolated from subtropical forest soil.</title>
        <authorList>
            <person name="Gao Z.-H."/>
            <person name="Qiu L.-H."/>
        </authorList>
    </citation>
    <scope>NUCLEOTIDE SEQUENCE [LARGE SCALE GENOMIC DNA]</scope>
    <source>
        <strain evidence="2 3">7GSK02</strain>
    </source>
</reference>
<keyword evidence="3" id="KW-1185">Reference proteome</keyword>
<accession>A0A4U1I375</accession>
<protein>
    <submittedName>
        <fullName evidence="2">Uncharacterized protein</fullName>
    </submittedName>
</protein>
<dbReference type="Proteomes" id="UP000305539">
    <property type="component" value="Unassembled WGS sequence"/>
</dbReference>
<dbReference type="EMBL" id="SWJE01000008">
    <property type="protein sequence ID" value="TKC87642.1"/>
    <property type="molecule type" value="Genomic_DNA"/>
</dbReference>
<dbReference type="OrthoDB" id="5666689at2"/>
<dbReference type="AlphaFoldDB" id="A0A4U1I375"/>
<comment type="caution">
    <text evidence="2">The sequence shown here is derived from an EMBL/GenBank/DDBJ whole genome shotgun (WGS) entry which is preliminary data.</text>
</comment>
<proteinExistence type="predicted"/>
<evidence type="ECO:0000256" key="1">
    <source>
        <dbReference type="SAM" id="MobiDB-lite"/>
    </source>
</evidence>
<feature type="region of interest" description="Disordered" evidence="1">
    <location>
        <begin position="1"/>
        <end position="23"/>
    </location>
</feature>